<keyword evidence="2" id="KW-1185">Reference proteome</keyword>
<evidence type="ECO:0000313" key="1">
    <source>
        <dbReference type="EMBL" id="MDU8886210.1"/>
    </source>
</evidence>
<proteinExistence type="predicted"/>
<dbReference type="PANTHER" id="PTHR43546:SF3">
    <property type="entry name" value="UPF0173 METAL-DEPENDENT HYDROLASE MJ1163"/>
    <property type="match status" value="1"/>
</dbReference>
<sequence length="279" mass="31606">MKNSLYFLICISFLFFNCKTDRQTKTANESDNLIKNDTTSTEAEEHKTESVYEYTEDGIKVSAISHATMVLEYNDTSIYIDPVGGKEAFKGFNPPTFAIITDIHGDHLNVETLQQISTSTTIIIGPRAVAEQMPEELKNNFTVIFNGLSRNFKTSKIELNVEAIPMYNLPEDENSRHPKGRGNGYILTINGKRIYISGDTEDIPEMRQLKNIDMAFVCMNLPYTMTVDSAASAVLQFNPKEVFPYHYRGQGGLSDVDKFKNIINSQNSDIKVIQLDWYH</sequence>
<dbReference type="EMBL" id="JAWHTF010000004">
    <property type="protein sequence ID" value="MDU8886210.1"/>
    <property type="molecule type" value="Genomic_DNA"/>
</dbReference>
<evidence type="ECO:0000313" key="2">
    <source>
        <dbReference type="Proteomes" id="UP001268651"/>
    </source>
</evidence>
<dbReference type="InterPro" id="IPR050114">
    <property type="entry name" value="UPF0173_UPF0282_UlaG_hydrolase"/>
</dbReference>
<dbReference type="Proteomes" id="UP001268651">
    <property type="component" value="Unassembled WGS sequence"/>
</dbReference>
<dbReference type="PANTHER" id="PTHR43546">
    <property type="entry name" value="UPF0173 METAL-DEPENDENT HYDROLASE MJ1163-RELATED"/>
    <property type="match status" value="1"/>
</dbReference>
<dbReference type="RefSeq" id="WP_316662165.1">
    <property type="nucleotide sequence ID" value="NZ_JAWHTF010000004.1"/>
</dbReference>
<gene>
    <name evidence="1" type="ORF">RXV94_08565</name>
</gene>
<accession>A0ABU3U738</accession>
<comment type="caution">
    <text evidence="1">The sequence shown here is derived from an EMBL/GenBank/DDBJ whole genome shotgun (WGS) entry which is preliminary data.</text>
</comment>
<dbReference type="SUPFAM" id="SSF56281">
    <property type="entry name" value="Metallo-hydrolase/oxidoreductase"/>
    <property type="match status" value="1"/>
</dbReference>
<dbReference type="Gene3D" id="3.60.15.10">
    <property type="entry name" value="Ribonuclease Z/Hydroxyacylglutathione hydrolase-like"/>
    <property type="match status" value="1"/>
</dbReference>
<reference evidence="1 2" key="1">
    <citation type="submission" date="2023-10" db="EMBL/GenBank/DDBJ databases">
        <title>Marimonas sp. nov. isolated from tidal mud flat.</title>
        <authorList>
            <person name="Jaincy N.J."/>
            <person name="Srinivasan S."/>
            <person name="Lee S.-S."/>
        </authorList>
    </citation>
    <scope>NUCLEOTIDE SEQUENCE [LARGE SCALE GENOMIC DNA]</scope>
    <source>
        <strain evidence="1 2">MJ-SS3</strain>
    </source>
</reference>
<name>A0ABU3U738_9FLAO</name>
<organism evidence="1 2">
    <name type="scientific">Gilvirhabdus luticola</name>
    <dbReference type="NCBI Taxonomy" id="3079858"/>
    <lineage>
        <taxon>Bacteria</taxon>
        <taxon>Pseudomonadati</taxon>
        <taxon>Bacteroidota</taxon>
        <taxon>Flavobacteriia</taxon>
        <taxon>Flavobacteriales</taxon>
        <taxon>Flavobacteriaceae</taxon>
        <taxon>Gilvirhabdus</taxon>
    </lineage>
</organism>
<dbReference type="InterPro" id="IPR036866">
    <property type="entry name" value="RibonucZ/Hydroxyglut_hydro"/>
</dbReference>
<protein>
    <submittedName>
        <fullName evidence="1">MBL fold metallo-hydrolase</fullName>
    </submittedName>
</protein>
<dbReference type="Pfam" id="PF13483">
    <property type="entry name" value="Lactamase_B_3"/>
    <property type="match status" value="1"/>
</dbReference>